<proteinExistence type="predicted"/>
<dbReference type="OrthoDB" id="3944128at2759"/>
<evidence type="ECO:0000313" key="2">
    <source>
        <dbReference type="EMBL" id="CAF9939064.1"/>
    </source>
</evidence>
<comment type="caution">
    <text evidence="2">The sequence shown here is derived from an EMBL/GenBank/DDBJ whole genome shotgun (WGS) entry which is preliminary data.</text>
</comment>
<feature type="compositionally biased region" description="Acidic residues" evidence="1">
    <location>
        <begin position="674"/>
        <end position="683"/>
    </location>
</feature>
<feature type="compositionally biased region" description="Polar residues" evidence="1">
    <location>
        <begin position="704"/>
        <end position="732"/>
    </location>
</feature>
<dbReference type="Proteomes" id="UP000664534">
    <property type="component" value="Unassembled WGS sequence"/>
</dbReference>
<sequence>MVRAFNSTAHGSWNQSTSFANETSQDVRADSSPSVNETGQDLWNSSNTFLEQEFGLSFATYNDFLDQCLLWNNECTGNRTEALDLFFNNSGTLYNEVYGAHCIWSRESECAPWLPSPAVLPKFLEWLRQPECVQSFDEYHTRNEDQPPWTWSGRIFDGWSTHTLDWSTIATTTSNVGCCGQCTIFGGNVDVYYWPVTGANSDCVSIVGSTYNDYVSELLTTDNRGYPYWKAQTNPWGQNCSQNLGSITLPPEQALDGAPNALSAATNIIQYRDYSPKNITSAANISTAEAIATIGDFRCTSPSVCVGFSDLYAADACGALSTDGELVSYTIVAFAPGELSTIEIPPWVRASVPPKAAIRPFNFADIPCPPQSVMCAMEYKPAPGEPYRPVLSAPSRISSLLPEWSRSSCVIPAALFNGVDPPRALKPAEILAPLITQTLPTASVAVAAAPASVIQTNEPSKTPSPTSIGDEGASTPSDSDTSESESELSEPSSSAAKQVGSEITDSKAADSEGSNKNNLSPSADPQGIESSIPDPGNTPAAASEHNSPEPGTLDSEQANSPPSDSEETDPQVSDSHDDTDEAQTSSPGASNPDDPTGDNSSADRSSPDAVSDSAYSNNKDSEDPLSDEHTSDVSESDGIDTSSSDLQEEDGSSPDRSQSDIPDTLSNSANSNNEDSEDPEDPPSGENVPDASEPSAQKEEVANPDSNNPEFITDESNLANAQGQYSATPSPNDSSEAESEASDGDTSDTKGTDGESNPLDVLFNVDGASSPATDLGSTDNVTPDDPEYPSSEDNPDDGDAEPTNTLSPQEEAQALSLLGSGALINTPSGIALADGQSPSPQKKAQALSLLGSGALVNTPSGIALADGPSLSLQEKAQALSLLDSAQALSLLGSGAFANTPSGIALAPSLSPQEKAQALSLLDSGAFVDTPSGIALADDLPLSPQQSGNALPAAEIDAILDLLSNSTTKNDTASANVAAQISAQSASVLSSAIRAAGISANLTSAGSSATLAASVVPLGSDGTSDGKLQGGNVNTAASHTAKSSARSLLAARRRPESIISKGAGKLLYYFIVYTLPWLLTFR</sequence>
<accession>A0A8H3PF80</accession>
<evidence type="ECO:0000256" key="1">
    <source>
        <dbReference type="SAM" id="MobiDB-lite"/>
    </source>
</evidence>
<name>A0A8H3PF80_9LECA</name>
<feature type="compositionally biased region" description="Acidic residues" evidence="1">
    <location>
        <begin position="735"/>
        <end position="746"/>
    </location>
</feature>
<feature type="compositionally biased region" description="Basic and acidic residues" evidence="1">
    <location>
        <begin position="619"/>
        <end position="632"/>
    </location>
</feature>
<feature type="compositionally biased region" description="Polar residues" evidence="1">
    <location>
        <begin position="512"/>
        <end position="523"/>
    </location>
</feature>
<feature type="compositionally biased region" description="Polar residues" evidence="1">
    <location>
        <begin position="654"/>
        <end position="669"/>
    </location>
</feature>
<feature type="compositionally biased region" description="Polar residues" evidence="1">
    <location>
        <begin position="455"/>
        <end position="467"/>
    </location>
</feature>
<gene>
    <name evidence="2" type="ORF">IMSHALPRED_001193</name>
</gene>
<dbReference type="AlphaFoldDB" id="A0A8H3PF80"/>
<keyword evidence="3" id="KW-1185">Reference proteome</keyword>
<reference evidence="2" key="1">
    <citation type="submission" date="2021-03" db="EMBL/GenBank/DDBJ databases">
        <authorList>
            <person name="Tagirdzhanova G."/>
        </authorList>
    </citation>
    <scope>NUCLEOTIDE SEQUENCE</scope>
</reference>
<dbReference type="EMBL" id="CAJPDT010000114">
    <property type="protein sequence ID" value="CAF9939064.1"/>
    <property type="molecule type" value="Genomic_DNA"/>
</dbReference>
<evidence type="ECO:0000313" key="3">
    <source>
        <dbReference type="Proteomes" id="UP000664534"/>
    </source>
</evidence>
<feature type="compositionally biased region" description="Polar residues" evidence="1">
    <location>
        <begin position="554"/>
        <end position="563"/>
    </location>
</feature>
<feature type="region of interest" description="Disordered" evidence="1">
    <location>
        <begin position="455"/>
        <end position="806"/>
    </location>
</feature>
<protein>
    <submittedName>
        <fullName evidence="2">Uncharacterized protein</fullName>
    </submittedName>
</protein>
<organism evidence="2 3">
    <name type="scientific">Imshaugia aleurites</name>
    <dbReference type="NCBI Taxonomy" id="172621"/>
    <lineage>
        <taxon>Eukaryota</taxon>
        <taxon>Fungi</taxon>
        <taxon>Dikarya</taxon>
        <taxon>Ascomycota</taxon>
        <taxon>Pezizomycotina</taxon>
        <taxon>Lecanoromycetes</taxon>
        <taxon>OSLEUM clade</taxon>
        <taxon>Lecanoromycetidae</taxon>
        <taxon>Lecanorales</taxon>
        <taxon>Lecanorineae</taxon>
        <taxon>Parmeliaceae</taxon>
        <taxon>Imshaugia</taxon>
    </lineage>
</organism>
<feature type="compositionally biased region" description="Polar residues" evidence="1">
    <location>
        <begin position="770"/>
        <end position="781"/>
    </location>
</feature>